<dbReference type="GO" id="GO:0001591">
    <property type="term" value="F:dopamine neurotransmitter receptor activity, coupled via Gi/Go"/>
    <property type="evidence" value="ECO:0007669"/>
    <property type="project" value="TreeGrafter"/>
</dbReference>
<evidence type="ECO:0000313" key="13">
    <source>
        <dbReference type="EMBL" id="THD27242.1"/>
    </source>
</evidence>
<dbReference type="PROSITE" id="PS50262">
    <property type="entry name" value="G_PROTEIN_RECEP_F1_2"/>
    <property type="match status" value="1"/>
</dbReference>
<evidence type="ECO:0000256" key="10">
    <source>
        <dbReference type="SAM" id="MobiDB-lite"/>
    </source>
</evidence>
<dbReference type="AlphaFoldDB" id="A0A2H1CPZ8"/>
<name>A0A2H1CPZ8_FASHE</name>
<dbReference type="PANTHER" id="PTHR24248">
    <property type="entry name" value="ADRENERGIC RECEPTOR-RELATED G-PROTEIN COUPLED RECEPTOR"/>
    <property type="match status" value="1"/>
</dbReference>
<evidence type="ECO:0000313" key="14">
    <source>
        <dbReference type="Proteomes" id="UP000230066"/>
    </source>
</evidence>
<keyword evidence="9" id="KW-0807">Transducer</keyword>
<proteinExistence type="predicted"/>
<keyword evidence="4 11" id="KW-1133">Transmembrane helix</keyword>
<dbReference type="Gene3D" id="1.20.1070.10">
    <property type="entry name" value="Rhodopsin 7-helix transmembrane proteins"/>
    <property type="match status" value="2"/>
</dbReference>
<dbReference type="InterPro" id="IPR017452">
    <property type="entry name" value="GPCR_Rhodpsn_7TM"/>
</dbReference>
<keyword evidence="8 13" id="KW-0675">Receptor</keyword>
<feature type="transmembrane region" description="Helical" evidence="11">
    <location>
        <begin position="214"/>
        <end position="241"/>
    </location>
</feature>
<feature type="transmembrane region" description="Helical" evidence="11">
    <location>
        <begin position="102"/>
        <end position="123"/>
    </location>
</feature>
<evidence type="ECO:0000256" key="6">
    <source>
        <dbReference type="ARBA" id="ARBA00023136"/>
    </source>
</evidence>
<protein>
    <submittedName>
        <fullName evidence="13">Octopamine receptor 2</fullName>
    </submittedName>
</protein>
<sequence>MIPDPGILIESVQFPDSLSLTYDTWIFFIVLMLLFLVIVITIVGNALVFAALIRFSRLRSMSNVLIGNLALSDFLLALTILPLSAVNDATGHWLFGGLLCDIWLAVDVFYCTASVWGLVAIAFDRFTATTFPIWYRGNQNQLRVLTYIVIVWILSGLICLPGLLGWGSKAVDNLTFARQNRTQMYETIKLSTKTHVYDPRTGRYDCVLFTEPHYVVYSAMGSFIIPLIIMIGLYLKIFVVLRERGRILRQNQRARVRSPQDGLIKSDANLAGHGENSLVCMNEVSSADSPIDDRSRRGRTRCCALLSRTSPTPHYPPLIVVPTAMSTQSTRTGLTTENESKLSVNDVSDQCEERSSHDPWIRGQLGKSHCRKKASPFFQDSRDAVPRLIICPPSPKVALDVKSASREDNEGKQIAVEDNNVNKDQDQYHWRTDSTRSRDNSREQISNGQAHDIQIEQIENVPEKCDPISLSSVELSKHKIPFHLDAIYSSIQQKNGRSRRSSKQLNITQNPDKSVISTRSSTTDQCERTRQPDNRGLAKKRWSTGTSSRERELARADYRERRATKRMGLIICIFILCWIPFTLMYLVRGLCGEAKCPDMPHLRMFVTWLGYANSALNPILYAVFNEQFRQAFFALLRCTRGQKSMQSNSH</sequence>
<dbReference type="PRINTS" id="PR00237">
    <property type="entry name" value="GPCRRHODOPSN"/>
</dbReference>
<keyword evidence="3 11" id="KW-0812">Transmembrane</keyword>
<reference evidence="13" key="1">
    <citation type="submission" date="2019-03" db="EMBL/GenBank/DDBJ databases">
        <title>Improved annotation for the trematode Fasciola hepatica.</title>
        <authorList>
            <person name="Choi Y.-J."/>
            <person name="Martin J."/>
            <person name="Mitreva M."/>
        </authorList>
    </citation>
    <scope>NUCLEOTIDE SEQUENCE [LARGE SCALE GENOMIC DNA]</scope>
</reference>
<organism evidence="13 14">
    <name type="scientific">Fasciola hepatica</name>
    <name type="common">Liver fluke</name>
    <dbReference type="NCBI Taxonomy" id="6192"/>
    <lineage>
        <taxon>Eukaryota</taxon>
        <taxon>Metazoa</taxon>
        <taxon>Spiralia</taxon>
        <taxon>Lophotrochozoa</taxon>
        <taxon>Platyhelminthes</taxon>
        <taxon>Trematoda</taxon>
        <taxon>Digenea</taxon>
        <taxon>Plagiorchiida</taxon>
        <taxon>Echinostomata</taxon>
        <taxon>Echinostomatoidea</taxon>
        <taxon>Fasciolidae</taxon>
        <taxon>Fasciola</taxon>
    </lineage>
</organism>
<dbReference type="Pfam" id="PF00001">
    <property type="entry name" value="7tm_1"/>
    <property type="match status" value="1"/>
</dbReference>
<feature type="transmembrane region" description="Helical" evidence="11">
    <location>
        <begin position="567"/>
        <end position="585"/>
    </location>
</feature>
<dbReference type="GO" id="GO:0004930">
    <property type="term" value="F:G protein-coupled receptor activity"/>
    <property type="evidence" value="ECO:0007669"/>
    <property type="project" value="UniProtKB-KW"/>
</dbReference>
<feature type="transmembrane region" description="Helical" evidence="11">
    <location>
        <begin position="64"/>
        <end position="82"/>
    </location>
</feature>
<evidence type="ECO:0000256" key="9">
    <source>
        <dbReference type="ARBA" id="ARBA00023224"/>
    </source>
</evidence>
<keyword evidence="7" id="KW-1015">Disulfide bond</keyword>
<dbReference type="SUPFAM" id="SSF81321">
    <property type="entry name" value="Family A G protein-coupled receptor-like"/>
    <property type="match status" value="1"/>
</dbReference>
<dbReference type="GO" id="GO:0005886">
    <property type="term" value="C:plasma membrane"/>
    <property type="evidence" value="ECO:0007669"/>
    <property type="project" value="UniProtKB-SubCell"/>
</dbReference>
<evidence type="ECO:0000256" key="7">
    <source>
        <dbReference type="ARBA" id="ARBA00023157"/>
    </source>
</evidence>
<dbReference type="SMART" id="SM01381">
    <property type="entry name" value="7TM_GPCR_Srsx"/>
    <property type="match status" value="1"/>
</dbReference>
<keyword evidence="5" id="KW-0297">G-protein coupled receptor</keyword>
<evidence type="ECO:0000256" key="2">
    <source>
        <dbReference type="ARBA" id="ARBA00022475"/>
    </source>
</evidence>
<evidence type="ECO:0000256" key="5">
    <source>
        <dbReference type="ARBA" id="ARBA00023040"/>
    </source>
</evidence>
<feature type="compositionally biased region" description="Polar residues" evidence="10">
    <location>
        <begin position="503"/>
        <end position="524"/>
    </location>
</feature>
<dbReference type="CDD" id="cd14967">
    <property type="entry name" value="7tmA_amine_R-like"/>
    <property type="match status" value="1"/>
</dbReference>
<comment type="caution">
    <text evidence="13">The sequence shown here is derived from an EMBL/GenBank/DDBJ whole genome shotgun (WGS) entry which is preliminary data.</text>
</comment>
<gene>
    <name evidence="13" type="ORF">D915_001914</name>
</gene>
<feature type="transmembrane region" description="Helical" evidence="11">
    <location>
        <begin position="25"/>
        <end position="52"/>
    </location>
</feature>
<keyword evidence="2" id="KW-1003">Cell membrane</keyword>
<dbReference type="GO" id="GO:0045202">
    <property type="term" value="C:synapse"/>
    <property type="evidence" value="ECO:0007669"/>
    <property type="project" value="GOC"/>
</dbReference>
<evidence type="ECO:0000256" key="4">
    <source>
        <dbReference type="ARBA" id="ARBA00022989"/>
    </source>
</evidence>
<dbReference type="InterPro" id="IPR000276">
    <property type="entry name" value="GPCR_Rhodpsn"/>
</dbReference>
<feature type="compositionally biased region" description="Basic and acidic residues" evidence="10">
    <location>
        <begin position="420"/>
        <end position="442"/>
    </location>
</feature>
<evidence type="ECO:0000256" key="3">
    <source>
        <dbReference type="ARBA" id="ARBA00022692"/>
    </source>
</evidence>
<feature type="transmembrane region" description="Helical" evidence="11">
    <location>
        <begin position="144"/>
        <end position="166"/>
    </location>
</feature>
<keyword evidence="6 11" id="KW-0472">Membrane</keyword>
<dbReference type="Proteomes" id="UP000230066">
    <property type="component" value="Unassembled WGS sequence"/>
</dbReference>
<dbReference type="EMBL" id="JXXN02000484">
    <property type="protein sequence ID" value="THD27242.1"/>
    <property type="molecule type" value="Genomic_DNA"/>
</dbReference>
<dbReference type="PANTHER" id="PTHR24248:SF125">
    <property type="entry name" value="DOPAMINE D2-LIKE RECEPTOR"/>
    <property type="match status" value="1"/>
</dbReference>
<accession>A0A2H1CPZ8</accession>
<keyword evidence="14" id="KW-1185">Reference proteome</keyword>
<evidence type="ECO:0000256" key="1">
    <source>
        <dbReference type="ARBA" id="ARBA00004651"/>
    </source>
</evidence>
<feature type="domain" description="G-protein coupled receptors family 1 profile" evidence="12">
    <location>
        <begin position="44"/>
        <end position="621"/>
    </location>
</feature>
<evidence type="ECO:0000259" key="12">
    <source>
        <dbReference type="PROSITE" id="PS50262"/>
    </source>
</evidence>
<feature type="region of interest" description="Disordered" evidence="10">
    <location>
        <begin position="493"/>
        <end position="546"/>
    </location>
</feature>
<evidence type="ECO:0000256" key="8">
    <source>
        <dbReference type="ARBA" id="ARBA00023170"/>
    </source>
</evidence>
<feature type="transmembrane region" description="Helical" evidence="11">
    <location>
        <begin position="605"/>
        <end position="624"/>
    </location>
</feature>
<evidence type="ECO:0000256" key="11">
    <source>
        <dbReference type="SAM" id="Phobius"/>
    </source>
</evidence>
<feature type="region of interest" description="Disordered" evidence="10">
    <location>
        <begin position="418"/>
        <end position="452"/>
    </location>
</feature>
<comment type="subcellular location">
    <subcellularLocation>
        <location evidence="1">Cell membrane</location>
        <topology evidence="1">Multi-pass membrane protein</topology>
    </subcellularLocation>
</comment>